<dbReference type="Proteomes" id="UP000472320">
    <property type="component" value="Unassembled WGS sequence"/>
</dbReference>
<dbReference type="AlphaFoldDB" id="A0A6L6QQS3"/>
<gene>
    <name evidence="2" type="ORF">GM658_28440</name>
</gene>
<evidence type="ECO:0000256" key="1">
    <source>
        <dbReference type="SAM" id="SignalP"/>
    </source>
</evidence>
<comment type="caution">
    <text evidence="2">The sequence shown here is derived from an EMBL/GenBank/DDBJ whole genome shotgun (WGS) entry which is preliminary data.</text>
</comment>
<dbReference type="OrthoDB" id="8703552at2"/>
<keyword evidence="1" id="KW-0732">Signal</keyword>
<dbReference type="RefSeq" id="WP_155457484.1">
    <property type="nucleotide sequence ID" value="NZ_WNKX01000052.1"/>
</dbReference>
<reference evidence="2 3" key="1">
    <citation type="submission" date="2019-11" db="EMBL/GenBank/DDBJ databases">
        <title>Type strains purchased from KCTC, JCM and DSMZ.</title>
        <authorList>
            <person name="Lu H."/>
        </authorList>
    </citation>
    <scope>NUCLEOTIDE SEQUENCE [LARGE SCALE GENOMIC DNA]</scope>
    <source>
        <strain evidence="2 3">JCM 31587</strain>
    </source>
</reference>
<protein>
    <submittedName>
        <fullName evidence="2">Uncharacterized protein</fullName>
    </submittedName>
</protein>
<accession>A0A6L6QQS3</accession>
<evidence type="ECO:0000313" key="2">
    <source>
        <dbReference type="EMBL" id="MTW14550.1"/>
    </source>
</evidence>
<feature type="chain" id="PRO_5026984612" evidence="1">
    <location>
        <begin position="24"/>
        <end position="133"/>
    </location>
</feature>
<name>A0A6L6QQS3_9BURK</name>
<sequence>MMMKKLMMLSAVAALMLGGSSYAAGVDDATVKIPAPAGSIKLHRSGFDDFANRYALSNGNTIKFTQSGGHYWGRLALEDRVELFPIASNIFVTAAGTRVEFRDKGEEVVIENYERLPMSVAMKETNVRVVAAR</sequence>
<dbReference type="EMBL" id="WNKX01000052">
    <property type="protein sequence ID" value="MTW14550.1"/>
    <property type="molecule type" value="Genomic_DNA"/>
</dbReference>
<feature type="signal peptide" evidence="1">
    <location>
        <begin position="1"/>
        <end position="23"/>
    </location>
</feature>
<proteinExistence type="predicted"/>
<organism evidence="2 3">
    <name type="scientific">Massilia eburnea</name>
    <dbReference type="NCBI Taxonomy" id="1776165"/>
    <lineage>
        <taxon>Bacteria</taxon>
        <taxon>Pseudomonadati</taxon>
        <taxon>Pseudomonadota</taxon>
        <taxon>Betaproteobacteria</taxon>
        <taxon>Burkholderiales</taxon>
        <taxon>Oxalobacteraceae</taxon>
        <taxon>Telluria group</taxon>
        <taxon>Massilia</taxon>
    </lineage>
</organism>
<keyword evidence="3" id="KW-1185">Reference proteome</keyword>
<evidence type="ECO:0000313" key="3">
    <source>
        <dbReference type="Proteomes" id="UP000472320"/>
    </source>
</evidence>